<sequence length="359" mass="39921">MGNIYQTILNVVEQNQTILLATTLSSDRTKNTDRTGNTDILERRLVNESELLQEENQLFQEVLKVGKPVCIPDNSDKEHERFTLVEPFFPKERLVVLGGGHIALPLVEIASKVGFQVTVVDDRPSFANVPRFPTAEKVLCESFTSCLDQIKITRNDYIVIITRGHRHDADCLRQILKEPETIYVGMIGSKHRVAVVKQELSEEGFDEIRLERVCTPIGLAIGSATPEEISISIIAQLIKRKRLDRAEQFIINRSDMDSNMLNKLAALKNERCCMVTIIASKGSVPRGVGAKMIVYETGRIEGSIGGGCSESAIMRTALEIIGSKTWIIKDIDMTAEEAEEEGMVCGGIMTVLLEDMTIN</sequence>
<evidence type="ECO:0000313" key="3">
    <source>
        <dbReference type="EMBL" id="SEW37832.1"/>
    </source>
</evidence>
<feature type="domain" description="XdhC Rossmann" evidence="2">
    <location>
        <begin position="94"/>
        <end position="237"/>
    </location>
</feature>
<evidence type="ECO:0000313" key="4">
    <source>
        <dbReference type="Proteomes" id="UP000199701"/>
    </source>
</evidence>
<reference evidence="3 4" key="1">
    <citation type="submission" date="2016-10" db="EMBL/GenBank/DDBJ databases">
        <authorList>
            <person name="de Groot N.N."/>
        </authorList>
    </citation>
    <scope>NUCLEOTIDE SEQUENCE [LARGE SCALE GENOMIC DNA]</scope>
    <source>
        <strain evidence="3 4">DSM 9179</strain>
    </source>
</reference>
<dbReference type="Proteomes" id="UP000199701">
    <property type="component" value="Unassembled WGS sequence"/>
</dbReference>
<dbReference type="PANTHER" id="PTHR30388">
    <property type="entry name" value="ALDEHYDE OXIDOREDUCTASE MOLYBDENUM COFACTOR ASSEMBLY PROTEIN"/>
    <property type="match status" value="1"/>
</dbReference>
<gene>
    <name evidence="3" type="ORF">SAMN05421659_11380</name>
</gene>
<dbReference type="AlphaFoldDB" id="A0A1I0RAH7"/>
<dbReference type="PANTHER" id="PTHR30388:SF6">
    <property type="entry name" value="XANTHINE DEHYDROGENASE SUBUNIT A-RELATED"/>
    <property type="match status" value="1"/>
</dbReference>
<dbReference type="InterPro" id="IPR036188">
    <property type="entry name" value="FAD/NAD-bd_sf"/>
</dbReference>
<dbReference type="InterPro" id="IPR027051">
    <property type="entry name" value="XdhC_Rossmann_dom"/>
</dbReference>
<dbReference type="Pfam" id="PF02625">
    <property type="entry name" value="XdhC_CoxI"/>
    <property type="match status" value="1"/>
</dbReference>
<proteinExistence type="predicted"/>
<keyword evidence="4" id="KW-1185">Reference proteome</keyword>
<evidence type="ECO:0000259" key="1">
    <source>
        <dbReference type="Pfam" id="PF02625"/>
    </source>
</evidence>
<evidence type="ECO:0000259" key="2">
    <source>
        <dbReference type="Pfam" id="PF13478"/>
    </source>
</evidence>
<dbReference type="InterPro" id="IPR003777">
    <property type="entry name" value="XdhC_CoxI"/>
</dbReference>
<dbReference type="Pfam" id="PF13478">
    <property type="entry name" value="XdhC_C"/>
    <property type="match status" value="1"/>
</dbReference>
<protein>
    <submittedName>
        <fullName evidence="3">Xanthine dehydrogenase accessory factor</fullName>
    </submittedName>
</protein>
<feature type="domain" description="XdhC- CoxI" evidence="1">
    <location>
        <begin position="268"/>
        <end position="323"/>
    </location>
</feature>
<dbReference type="RefSeq" id="WP_170841436.1">
    <property type="nucleotide sequence ID" value="NZ_FOJI01000013.1"/>
</dbReference>
<name>A0A1I0RAH7_9FIRM</name>
<dbReference type="Gene3D" id="3.40.50.720">
    <property type="entry name" value="NAD(P)-binding Rossmann-like Domain"/>
    <property type="match status" value="1"/>
</dbReference>
<accession>A0A1I0RAH7</accession>
<dbReference type="SUPFAM" id="SSF51905">
    <property type="entry name" value="FAD/NAD(P)-binding domain"/>
    <property type="match status" value="1"/>
</dbReference>
<organism evidence="3 4">
    <name type="scientific">[Clostridium] fimetarium</name>
    <dbReference type="NCBI Taxonomy" id="99656"/>
    <lineage>
        <taxon>Bacteria</taxon>
        <taxon>Bacillati</taxon>
        <taxon>Bacillota</taxon>
        <taxon>Clostridia</taxon>
        <taxon>Lachnospirales</taxon>
        <taxon>Lachnospiraceae</taxon>
    </lineage>
</organism>
<dbReference type="EMBL" id="FOJI01000013">
    <property type="protein sequence ID" value="SEW37832.1"/>
    <property type="molecule type" value="Genomic_DNA"/>
</dbReference>
<dbReference type="STRING" id="99656.SAMN05421659_11380"/>
<dbReference type="InterPro" id="IPR052698">
    <property type="entry name" value="MoCofactor_Util/Proc"/>
</dbReference>